<reference evidence="2" key="1">
    <citation type="journal article" date="2022" name="Mol. Ecol. Resour.">
        <title>The genomes of chicory, endive, great burdock and yacon provide insights into Asteraceae palaeo-polyploidization history and plant inulin production.</title>
        <authorList>
            <person name="Fan W."/>
            <person name="Wang S."/>
            <person name="Wang H."/>
            <person name="Wang A."/>
            <person name="Jiang F."/>
            <person name="Liu H."/>
            <person name="Zhao H."/>
            <person name="Xu D."/>
            <person name="Zhang Y."/>
        </authorList>
    </citation>
    <scope>NUCLEOTIDE SEQUENCE [LARGE SCALE GENOMIC DNA]</scope>
    <source>
        <strain evidence="2">cv. Punajuju</strain>
    </source>
</reference>
<accession>A0ACB9GIT2</accession>
<keyword evidence="2" id="KW-1185">Reference proteome</keyword>
<organism evidence="1 2">
    <name type="scientific">Cichorium intybus</name>
    <name type="common">Chicory</name>
    <dbReference type="NCBI Taxonomy" id="13427"/>
    <lineage>
        <taxon>Eukaryota</taxon>
        <taxon>Viridiplantae</taxon>
        <taxon>Streptophyta</taxon>
        <taxon>Embryophyta</taxon>
        <taxon>Tracheophyta</taxon>
        <taxon>Spermatophyta</taxon>
        <taxon>Magnoliopsida</taxon>
        <taxon>eudicotyledons</taxon>
        <taxon>Gunneridae</taxon>
        <taxon>Pentapetalae</taxon>
        <taxon>asterids</taxon>
        <taxon>campanulids</taxon>
        <taxon>Asterales</taxon>
        <taxon>Asteraceae</taxon>
        <taxon>Cichorioideae</taxon>
        <taxon>Cichorieae</taxon>
        <taxon>Cichoriinae</taxon>
        <taxon>Cichorium</taxon>
    </lineage>
</organism>
<name>A0ACB9GIT2_CICIN</name>
<dbReference type="EMBL" id="CM042010">
    <property type="protein sequence ID" value="KAI3782906.1"/>
    <property type="molecule type" value="Genomic_DNA"/>
</dbReference>
<reference evidence="1 2" key="2">
    <citation type="journal article" date="2022" name="Mol. Ecol. Resour.">
        <title>The genomes of chicory, endive, great burdock and yacon provide insights into Asteraceae paleo-polyploidization history and plant inulin production.</title>
        <authorList>
            <person name="Fan W."/>
            <person name="Wang S."/>
            <person name="Wang H."/>
            <person name="Wang A."/>
            <person name="Jiang F."/>
            <person name="Liu H."/>
            <person name="Zhao H."/>
            <person name="Xu D."/>
            <person name="Zhang Y."/>
        </authorList>
    </citation>
    <scope>NUCLEOTIDE SEQUENCE [LARGE SCALE GENOMIC DNA]</scope>
    <source>
        <strain evidence="2">cv. Punajuju</strain>
        <tissue evidence="1">Leaves</tissue>
    </source>
</reference>
<evidence type="ECO:0000313" key="2">
    <source>
        <dbReference type="Proteomes" id="UP001055811"/>
    </source>
</evidence>
<dbReference type="Proteomes" id="UP001055811">
    <property type="component" value="Linkage Group LG02"/>
</dbReference>
<evidence type="ECO:0000313" key="1">
    <source>
        <dbReference type="EMBL" id="KAI3782906.1"/>
    </source>
</evidence>
<comment type="caution">
    <text evidence="1">The sequence shown here is derived from an EMBL/GenBank/DDBJ whole genome shotgun (WGS) entry which is preliminary data.</text>
</comment>
<sequence>MIRTFMGLMAPLHSAASCCSTHLIDGDGTFNVAGLEKFMKEVKLAECGLSYAIVSIMGPQSSGKSTLLNHLFHTNFQEMDAFKGRSQTTKGIWMARCTGIEPCTVVMDLEGTDGRERGEDDTAFEKQSALFALAVSDIVLINMWCHDIGREHAANKPLLKTVFQVMTRLFSPRKTTLIFVIRDKTRTPLENLEPVLREDIQKIWDSVPKPEMHKETPLKAFFNIQVVALSSFEEKEEQFKEQVACLRKRFYQSIAPGGLAGDRQGVVPASGFSFSAEQIWKIIKENRDLDLPAHKVMVATVRCEEIANEKYSAFSENKEWRELEETVKTEFEPHFGNRISALLDIYFKGYDDEAGFFEECVRNCKRKQLEEKLLQLVEPAYQATMHHIRSGTLEKFKKTFEEALNKGQGFKEAAHDCTISSMKSFDEQSKGVIIKQAECWDSSKARIKLTHDIDSHIADVKTTKISDLTASYEEKLKTALYGPVEALLEGAADDTWHAIRKLLGNESDTAVFEFSSALSAFEIDQETKKNLLSKLENYAIEIVEGKTKEEAGKVLARMKERFTTIFNHDNDLMPRVWTGKEDIRAINKTARTSSLKLLSVLVAIRLEDYGDKIQGILLLALADPAQGSDKTSNQPDPLATSKWEKIPANKTLITPVQCKSLWCQFQKETEYAVSQAISAQKANRQNNNWMPPPWAILALFVLGFNEFMTLLRNPLYLLLIFLAFLLLKALWVQLDITSEFQNGVLTGLLSLSTKLVPTILNLIRKLSDAGQRAPARN</sequence>
<gene>
    <name evidence="1" type="ORF">L2E82_12964</name>
</gene>
<proteinExistence type="predicted"/>
<protein>
    <submittedName>
        <fullName evidence="1">Uncharacterized protein</fullName>
    </submittedName>
</protein>